<protein>
    <submittedName>
        <fullName evidence="3">Membrane protein</fullName>
    </submittedName>
</protein>
<organism evidence="3 4">
    <name type="scientific">Sulfurifustis variabilis</name>
    <dbReference type="NCBI Taxonomy" id="1675686"/>
    <lineage>
        <taxon>Bacteria</taxon>
        <taxon>Pseudomonadati</taxon>
        <taxon>Pseudomonadota</taxon>
        <taxon>Gammaproteobacteria</taxon>
        <taxon>Acidiferrobacterales</taxon>
        <taxon>Acidiferrobacteraceae</taxon>
        <taxon>Sulfurifustis</taxon>
    </lineage>
</organism>
<dbReference type="InterPro" id="IPR041208">
    <property type="entry name" value="Cap15"/>
</dbReference>
<proteinExistence type="predicted"/>
<name>A0A1B4V7R5_9GAMM</name>
<feature type="transmembrane region" description="Helical" evidence="1">
    <location>
        <begin position="15"/>
        <end position="34"/>
    </location>
</feature>
<gene>
    <name evidence="3" type="ORF">SVA_3018</name>
</gene>
<evidence type="ECO:0000256" key="1">
    <source>
        <dbReference type="SAM" id="Phobius"/>
    </source>
</evidence>
<feature type="domain" description="CD-NTase-associated protein 15" evidence="2">
    <location>
        <begin position="74"/>
        <end position="190"/>
    </location>
</feature>
<keyword evidence="1" id="KW-0812">Transmembrane</keyword>
<evidence type="ECO:0000313" key="3">
    <source>
        <dbReference type="EMBL" id="BAU49566.1"/>
    </source>
</evidence>
<dbReference type="RefSeq" id="WP_096461955.1">
    <property type="nucleotide sequence ID" value="NZ_AP014936.1"/>
</dbReference>
<evidence type="ECO:0000313" key="4">
    <source>
        <dbReference type="Proteomes" id="UP000218899"/>
    </source>
</evidence>
<dbReference type="AlphaFoldDB" id="A0A1B4V7R5"/>
<dbReference type="EMBL" id="AP014936">
    <property type="protein sequence ID" value="BAU49566.1"/>
    <property type="molecule type" value="Genomic_DNA"/>
</dbReference>
<keyword evidence="4" id="KW-1185">Reference proteome</keyword>
<dbReference type="Pfam" id="PF18153">
    <property type="entry name" value="Cap15_CD_rec"/>
    <property type="match status" value="1"/>
</dbReference>
<keyword evidence="1" id="KW-1133">Transmembrane helix</keyword>
<feature type="transmembrane region" description="Helical" evidence="1">
    <location>
        <begin position="40"/>
        <end position="61"/>
    </location>
</feature>
<reference evidence="3 4" key="1">
    <citation type="submission" date="2015-08" db="EMBL/GenBank/DDBJ databases">
        <title>Complete genome sequence of Sulfurifustis variabilis.</title>
        <authorList>
            <person name="Miura A."/>
            <person name="Kojima H."/>
            <person name="Fukui M."/>
        </authorList>
    </citation>
    <scope>NUCLEOTIDE SEQUENCE [LARGE SCALE GENOMIC DNA]</scope>
    <source>
        <strain evidence="4">skN76</strain>
    </source>
</reference>
<sequence>MHGYASDNFFRGPKVYFAFGALAIGAASALRAMVVLPPMAGHVDAAALSAGAIYAALIFLYERWGWRWLSTLKNLNGTWAGEITSSHNGGARVPCVMRVRQRWTRMAIELETEQSRSRTTMAALYEEQPGDIGLKYEYVCEPRNLAAQTMQTHRGVCTMAIAEGTDGLRLSGDYFTGRGRETRGEVTLHRISRDFLGFGAALKREN</sequence>
<dbReference type="KEGG" id="sva:SVA_3018"/>
<dbReference type="Proteomes" id="UP000218899">
    <property type="component" value="Chromosome"/>
</dbReference>
<evidence type="ECO:0000259" key="2">
    <source>
        <dbReference type="Pfam" id="PF18153"/>
    </source>
</evidence>
<keyword evidence="1" id="KW-0472">Membrane</keyword>
<accession>A0A1B4V7R5</accession>
<dbReference type="OrthoDB" id="1430668at2"/>